<feature type="domain" description="HMA" evidence="4">
    <location>
        <begin position="41"/>
        <end position="104"/>
    </location>
</feature>
<name>A0A3Q2VT77_HAPBU</name>
<accession>A0A3Q2VT77</accession>
<dbReference type="PRINTS" id="PR00068">
    <property type="entry name" value="CUZNDISMTASE"/>
</dbReference>
<evidence type="ECO:0000259" key="4">
    <source>
        <dbReference type="PROSITE" id="PS50846"/>
    </source>
</evidence>
<dbReference type="CDD" id="cd00371">
    <property type="entry name" value="HMA"/>
    <property type="match status" value="1"/>
</dbReference>
<comment type="similarity">
    <text evidence="2">In the C-terminal section; belongs to the Cu-Zn superoxide dismutase family.</text>
</comment>
<dbReference type="CDD" id="cd00305">
    <property type="entry name" value="Cu-Zn_Superoxide_Dismutase"/>
    <property type="match status" value="1"/>
</dbReference>
<dbReference type="GeneTree" id="ENSGT00940000159785"/>
<dbReference type="InterPro" id="IPR018152">
    <property type="entry name" value="SOD_Cu/Zn_BS"/>
</dbReference>
<evidence type="ECO:0000256" key="2">
    <source>
        <dbReference type="ARBA" id="ARBA00025798"/>
    </source>
</evidence>
<dbReference type="Proteomes" id="UP000264840">
    <property type="component" value="Unplaced"/>
</dbReference>
<dbReference type="PROSITE" id="PS00332">
    <property type="entry name" value="SOD_CU_ZN_2"/>
    <property type="match status" value="1"/>
</dbReference>
<dbReference type="PANTHER" id="PTHR10003">
    <property type="entry name" value="SUPEROXIDE DISMUTASE CU-ZN -RELATED"/>
    <property type="match status" value="1"/>
</dbReference>
<protein>
    <recommendedName>
        <fullName evidence="3">Superoxide dismutase copper chaperone</fullName>
    </recommendedName>
</protein>
<dbReference type="InterPro" id="IPR036423">
    <property type="entry name" value="SOD-like_Cu/Zn_dom_sf"/>
</dbReference>
<dbReference type="Gene3D" id="2.60.40.200">
    <property type="entry name" value="Superoxide dismutase, copper/zinc binding domain"/>
    <property type="match status" value="2"/>
</dbReference>
<dbReference type="GO" id="GO:0006801">
    <property type="term" value="P:superoxide metabolic process"/>
    <property type="evidence" value="ECO:0007669"/>
    <property type="project" value="InterPro"/>
</dbReference>
<dbReference type="Gene3D" id="3.30.70.100">
    <property type="match status" value="1"/>
</dbReference>
<sequence length="279" mass="29450">MAAPISKHCISVSRKVGSFLFNSVFIAQAAHCSNNMDCQRPTKLEFAVQMTCESCGEKVRAALEGKPGVNSVSIDVGQEQVLVESALTSAEVQALIESTGRRAVLKGIGGSEQDLGAAVAMLAGAGSIQGVVRFLQLSEERCLIDGTIDGLEPGPHGLHVHTLGDLTLDCLSCGEHYNPFGRQHGGPEDSDRVWDVIGRSLVVDAGEDDLGRGGHPLSKQTGNSGERLACGIIARSAGLFQNPKQICACDGVTLWEERDRPIAGKGRSKNNPETLAAHL</sequence>
<evidence type="ECO:0000313" key="6">
    <source>
        <dbReference type="Proteomes" id="UP000264840"/>
    </source>
</evidence>
<organism evidence="5 6">
    <name type="scientific">Haplochromis burtoni</name>
    <name type="common">Burton's mouthbrooder</name>
    <name type="synonym">Chromis burtoni</name>
    <dbReference type="NCBI Taxonomy" id="8153"/>
    <lineage>
        <taxon>Eukaryota</taxon>
        <taxon>Metazoa</taxon>
        <taxon>Chordata</taxon>
        <taxon>Craniata</taxon>
        <taxon>Vertebrata</taxon>
        <taxon>Euteleostomi</taxon>
        <taxon>Actinopterygii</taxon>
        <taxon>Neopterygii</taxon>
        <taxon>Teleostei</taxon>
        <taxon>Neoteleostei</taxon>
        <taxon>Acanthomorphata</taxon>
        <taxon>Ovalentaria</taxon>
        <taxon>Cichlomorphae</taxon>
        <taxon>Cichliformes</taxon>
        <taxon>Cichlidae</taxon>
        <taxon>African cichlids</taxon>
        <taxon>Pseudocrenilabrinae</taxon>
        <taxon>Haplochromini</taxon>
        <taxon>Haplochromis</taxon>
    </lineage>
</organism>
<evidence type="ECO:0000256" key="3">
    <source>
        <dbReference type="ARBA" id="ARBA00032899"/>
    </source>
</evidence>
<dbReference type="GO" id="GO:0005507">
    <property type="term" value="F:copper ion binding"/>
    <property type="evidence" value="ECO:0007669"/>
    <property type="project" value="InterPro"/>
</dbReference>
<dbReference type="SUPFAM" id="SSF49329">
    <property type="entry name" value="Cu,Zn superoxide dismutase-like"/>
    <property type="match status" value="1"/>
</dbReference>
<proteinExistence type="inferred from homology"/>
<reference evidence="5" key="1">
    <citation type="submission" date="2025-08" db="UniProtKB">
        <authorList>
            <consortium name="Ensembl"/>
        </authorList>
    </citation>
    <scope>IDENTIFICATION</scope>
</reference>
<dbReference type="Pfam" id="PF00403">
    <property type="entry name" value="HMA"/>
    <property type="match status" value="1"/>
</dbReference>
<dbReference type="InterPro" id="IPR024134">
    <property type="entry name" value="SOD_Cu/Zn_/chaperone"/>
</dbReference>
<evidence type="ECO:0000313" key="5">
    <source>
        <dbReference type="Ensembl" id="ENSHBUP00000014834.1"/>
    </source>
</evidence>
<evidence type="ECO:0000256" key="1">
    <source>
        <dbReference type="ARBA" id="ARBA00001973"/>
    </source>
</evidence>
<dbReference type="InterPro" id="IPR036163">
    <property type="entry name" value="HMA_dom_sf"/>
</dbReference>
<keyword evidence="6" id="KW-1185">Reference proteome</keyword>
<dbReference type="Ensembl" id="ENSHBUT00000022934.1">
    <property type="protein sequence ID" value="ENSHBUP00000014834.1"/>
    <property type="gene ID" value="ENSHBUG00000016724.1"/>
</dbReference>
<reference evidence="5" key="2">
    <citation type="submission" date="2025-09" db="UniProtKB">
        <authorList>
            <consortium name="Ensembl"/>
        </authorList>
    </citation>
    <scope>IDENTIFICATION</scope>
</reference>
<dbReference type="InterPro" id="IPR006121">
    <property type="entry name" value="HMA_dom"/>
</dbReference>
<dbReference type="InterPro" id="IPR001424">
    <property type="entry name" value="SOD_Cu_Zn_dom"/>
</dbReference>
<dbReference type="SUPFAM" id="SSF55008">
    <property type="entry name" value="HMA, heavy metal-associated domain"/>
    <property type="match status" value="1"/>
</dbReference>
<dbReference type="PROSITE" id="PS50846">
    <property type="entry name" value="HMA_2"/>
    <property type="match status" value="1"/>
</dbReference>
<comment type="cofactor">
    <cofactor evidence="1">
        <name>Cu(2+)</name>
        <dbReference type="ChEBI" id="CHEBI:29036"/>
    </cofactor>
</comment>
<dbReference type="Pfam" id="PF00080">
    <property type="entry name" value="Sod_Cu"/>
    <property type="match status" value="2"/>
</dbReference>
<dbReference type="AlphaFoldDB" id="A0A3Q2VT77"/>